<dbReference type="Pfam" id="PF01595">
    <property type="entry name" value="CNNM"/>
    <property type="match status" value="1"/>
</dbReference>
<evidence type="ECO:0000256" key="5">
    <source>
        <dbReference type="ARBA" id="ARBA00022737"/>
    </source>
</evidence>
<dbReference type="InterPro" id="IPR016169">
    <property type="entry name" value="FAD-bd_PCMH_sub2"/>
</dbReference>
<evidence type="ECO:0000256" key="11">
    <source>
        <dbReference type="SAM" id="Phobius"/>
    </source>
</evidence>
<keyword evidence="5" id="KW-0677">Repeat</keyword>
<evidence type="ECO:0000256" key="1">
    <source>
        <dbReference type="ARBA" id="ARBA00004651"/>
    </source>
</evidence>
<evidence type="ECO:0000256" key="7">
    <source>
        <dbReference type="ARBA" id="ARBA00023122"/>
    </source>
</evidence>
<feature type="domain" description="CBS" evidence="12">
    <location>
        <begin position="204"/>
        <end position="267"/>
    </location>
</feature>
<dbReference type="CDD" id="cd04590">
    <property type="entry name" value="CBS_pair_CorC_HlyC_assoc"/>
    <property type="match status" value="1"/>
</dbReference>
<evidence type="ECO:0000256" key="8">
    <source>
        <dbReference type="ARBA" id="ARBA00023136"/>
    </source>
</evidence>
<keyword evidence="6 10" id="KW-1133">Transmembrane helix</keyword>
<dbReference type="InterPro" id="IPR046342">
    <property type="entry name" value="CBS_dom_sf"/>
</dbReference>
<keyword evidence="7 9" id="KW-0129">CBS domain</keyword>
<dbReference type="PROSITE" id="PS51846">
    <property type="entry name" value="CNNM"/>
    <property type="match status" value="1"/>
</dbReference>
<dbReference type="Proteomes" id="UP000621266">
    <property type="component" value="Unassembled WGS sequence"/>
</dbReference>
<dbReference type="Gene3D" id="3.30.465.10">
    <property type="match status" value="1"/>
</dbReference>
<dbReference type="InterPro" id="IPR036318">
    <property type="entry name" value="FAD-bd_PCMH-like_sf"/>
</dbReference>
<evidence type="ECO:0000259" key="12">
    <source>
        <dbReference type="PROSITE" id="PS51371"/>
    </source>
</evidence>
<dbReference type="PANTHER" id="PTHR22777:SF32">
    <property type="entry name" value="UPF0053 INNER MEMBRANE PROTEIN YFJD"/>
    <property type="match status" value="1"/>
</dbReference>
<dbReference type="Gene3D" id="3.10.580.10">
    <property type="entry name" value="CBS-domain"/>
    <property type="match status" value="1"/>
</dbReference>
<feature type="domain" description="CNNM transmembrane" evidence="13">
    <location>
        <begin position="1"/>
        <end position="185"/>
    </location>
</feature>
<dbReference type="PANTHER" id="PTHR22777">
    <property type="entry name" value="HEMOLYSIN-RELATED"/>
    <property type="match status" value="1"/>
</dbReference>
<keyword evidence="15" id="KW-1185">Reference proteome</keyword>
<dbReference type="InterPro" id="IPR005170">
    <property type="entry name" value="Transptr-assoc_dom"/>
</dbReference>
<name>A0ABQ7FKN7_9ACTN</name>
<proteinExistence type="inferred from homology"/>
<dbReference type="Pfam" id="PF00571">
    <property type="entry name" value="CBS"/>
    <property type="match status" value="2"/>
</dbReference>
<evidence type="ECO:0000256" key="4">
    <source>
        <dbReference type="ARBA" id="ARBA00022692"/>
    </source>
</evidence>
<dbReference type="InterPro" id="IPR002550">
    <property type="entry name" value="CNNM"/>
</dbReference>
<dbReference type="InterPro" id="IPR044751">
    <property type="entry name" value="Ion_transp-like_CBS"/>
</dbReference>
<dbReference type="RefSeq" id="WP_098751826.1">
    <property type="nucleotide sequence ID" value="NZ_WHPN01000207.1"/>
</dbReference>
<evidence type="ECO:0000313" key="15">
    <source>
        <dbReference type="Proteomes" id="UP000621266"/>
    </source>
</evidence>
<dbReference type="InterPro" id="IPR000644">
    <property type="entry name" value="CBS_dom"/>
</dbReference>
<organism evidence="14 15">
    <name type="scientific">Streptomyces lycii</name>
    <dbReference type="NCBI Taxonomy" id="2654337"/>
    <lineage>
        <taxon>Bacteria</taxon>
        <taxon>Bacillati</taxon>
        <taxon>Actinomycetota</taxon>
        <taxon>Actinomycetes</taxon>
        <taxon>Kitasatosporales</taxon>
        <taxon>Streptomycetaceae</taxon>
        <taxon>Streptomyces</taxon>
    </lineage>
</organism>
<feature type="transmembrane region" description="Helical" evidence="11">
    <location>
        <begin position="89"/>
        <end position="107"/>
    </location>
</feature>
<dbReference type="PROSITE" id="PS51371">
    <property type="entry name" value="CBS"/>
    <property type="match status" value="2"/>
</dbReference>
<evidence type="ECO:0000256" key="6">
    <source>
        <dbReference type="ARBA" id="ARBA00022989"/>
    </source>
</evidence>
<accession>A0ABQ7FKN7</accession>
<evidence type="ECO:0000256" key="2">
    <source>
        <dbReference type="ARBA" id="ARBA00006337"/>
    </source>
</evidence>
<keyword evidence="3" id="KW-1003">Cell membrane</keyword>
<dbReference type="SUPFAM" id="SSF56176">
    <property type="entry name" value="FAD-binding/transporter-associated domain-like"/>
    <property type="match status" value="1"/>
</dbReference>
<dbReference type="SUPFAM" id="SSF54631">
    <property type="entry name" value="CBS-domain pair"/>
    <property type="match status" value="1"/>
</dbReference>
<comment type="caution">
    <text evidence="14">The sequence shown here is derived from an EMBL/GenBank/DDBJ whole genome shotgun (WGS) entry which is preliminary data.</text>
</comment>
<keyword evidence="8 10" id="KW-0472">Membrane</keyword>
<gene>
    <name evidence="14" type="ORF">GCU69_08535</name>
</gene>
<feature type="transmembrane region" description="Helical" evidence="11">
    <location>
        <begin position="127"/>
        <end position="151"/>
    </location>
</feature>
<dbReference type="SMART" id="SM01091">
    <property type="entry name" value="CorC_HlyC"/>
    <property type="match status" value="1"/>
</dbReference>
<evidence type="ECO:0000256" key="3">
    <source>
        <dbReference type="ARBA" id="ARBA00022475"/>
    </source>
</evidence>
<dbReference type="Pfam" id="PF03471">
    <property type="entry name" value="CorC_HlyC"/>
    <property type="match status" value="1"/>
</dbReference>
<sequence length="443" mass="47884">MTGQLIAAAVLLVVVAWLAACAEAGLARTTRFRAEEAVRAGRRGSARLMAVAEDPTRYLNLALLVRVACEMAAGVFVTFACVRAFDETWEALAIATGVMVLVSYVAVGVSPRTIGRQHPLNTATASAYVLMPLARIMGPVPQLLILLGNALTPGKGFRKGPFASEAELRALVDLAEQEQLIEADERRMVHSVFELGDTLVREVMVPRTDLVVIERAKTIRQALTLALRSGFSRIPVVGENEDDVLGIVYLKDLARKTHINRESENDLVATAMRPAAFVPDTKNAGDLLREMQQRRNHVAVVIDEYGGTAGIVTIEDILEEIVGEITDEYDRELPPIVDLGEGSYRVTARLDLGDLGELYGLDLDDEDVETVGGLLAKLLGRVPIAGATALVDLADYTADPDPEALRLTAESPAGRRNRIVTVLVEPVGAAADLVQHDRQKGEK</sequence>
<dbReference type="EMBL" id="WHPN01000207">
    <property type="protein sequence ID" value="KAF4409531.1"/>
    <property type="molecule type" value="Genomic_DNA"/>
</dbReference>
<comment type="subcellular location">
    <subcellularLocation>
        <location evidence="1">Cell membrane</location>
        <topology evidence="1">Multi-pass membrane protein</topology>
    </subcellularLocation>
</comment>
<dbReference type="SMART" id="SM00116">
    <property type="entry name" value="CBS"/>
    <property type="match status" value="2"/>
</dbReference>
<evidence type="ECO:0000256" key="10">
    <source>
        <dbReference type="PROSITE-ProRule" id="PRU01193"/>
    </source>
</evidence>
<evidence type="ECO:0000313" key="14">
    <source>
        <dbReference type="EMBL" id="KAF4409531.1"/>
    </source>
</evidence>
<reference evidence="14 15" key="1">
    <citation type="submission" date="2019-10" db="EMBL/GenBank/DDBJ databases">
        <title>Streptomyces tenebrisbrunneis sp.nov., an endogenous actinomycete isolated from of Lycium ruthenicum.</title>
        <authorList>
            <person name="Ma L."/>
        </authorList>
    </citation>
    <scope>NUCLEOTIDE SEQUENCE [LARGE SCALE GENOMIC DNA]</scope>
    <source>
        <strain evidence="14 15">TRM 66187</strain>
    </source>
</reference>
<evidence type="ECO:0000256" key="9">
    <source>
        <dbReference type="PROSITE-ProRule" id="PRU00703"/>
    </source>
</evidence>
<feature type="domain" description="CBS" evidence="12">
    <location>
        <begin position="271"/>
        <end position="328"/>
    </location>
</feature>
<feature type="transmembrane region" description="Helical" evidence="11">
    <location>
        <begin position="58"/>
        <end position="82"/>
    </location>
</feature>
<keyword evidence="4 10" id="KW-0812">Transmembrane</keyword>
<protein>
    <submittedName>
        <fullName evidence="14">HlyC/CorC family transporter</fullName>
    </submittedName>
</protein>
<comment type="similarity">
    <text evidence="2">Belongs to the UPF0053 family.</text>
</comment>
<evidence type="ECO:0000259" key="13">
    <source>
        <dbReference type="PROSITE" id="PS51846"/>
    </source>
</evidence>